<dbReference type="InterPro" id="IPR011009">
    <property type="entry name" value="Kinase-like_dom_sf"/>
</dbReference>
<keyword evidence="3" id="KW-1185">Reference proteome</keyword>
<dbReference type="Proteomes" id="UP000024635">
    <property type="component" value="Unassembled WGS sequence"/>
</dbReference>
<organism evidence="2 3">
    <name type="scientific">Ancylostoma ceylanicum</name>
    <dbReference type="NCBI Taxonomy" id="53326"/>
    <lineage>
        <taxon>Eukaryota</taxon>
        <taxon>Metazoa</taxon>
        <taxon>Ecdysozoa</taxon>
        <taxon>Nematoda</taxon>
        <taxon>Chromadorea</taxon>
        <taxon>Rhabditida</taxon>
        <taxon>Rhabditina</taxon>
        <taxon>Rhabditomorpha</taxon>
        <taxon>Strongyloidea</taxon>
        <taxon>Ancylostomatidae</taxon>
        <taxon>Ancylostomatinae</taxon>
        <taxon>Ancylostoma</taxon>
    </lineage>
</organism>
<dbReference type="SUPFAM" id="SSF56112">
    <property type="entry name" value="Protein kinase-like (PK-like)"/>
    <property type="match status" value="1"/>
</dbReference>
<evidence type="ECO:0000313" key="3">
    <source>
        <dbReference type="Proteomes" id="UP000024635"/>
    </source>
</evidence>
<dbReference type="GO" id="GO:0005524">
    <property type="term" value="F:ATP binding"/>
    <property type="evidence" value="ECO:0007669"/>
    <property type="project" value="InterPro"/>
</dbReference>
<feature type="domain" description="Protein kinase" evidence="1">
    <location>
        <begin position="171"/>
        <end position="332"/>
    </location>
</feature>
<evidence type="ECO:0000313" key="2">
    <source>
        <dbReference type="EMBL" id="EYB92691.1"/>
    </source>
</evidence>
<sequence>MTLGQGTAVNRKNDDDLFSFQSFKELKRSFQEQMARSGRAVGDESEFSAAVRETNERRAYELVSLTCYYWASLLNSSNVDCVLGSEKQCVLIDAPPSMYSGRERSNFTLCVKDSIIKYYSIKCAANELIVSGQAKKLNKFIAEQGLQPVQRQYIWREDQLGSTLDNVEYPFDSIYEVGKVKRRQIQFPSGKGVAAVSIIVADLTPEERNVILNDLAAYKDFGCLNIQRLWGSIVTDTQITLLLENFAVDSLSNYVSAEQRSNGELLKFARQMATAVDYFERSKFIHKKLSIDVCLLTADQTLKVVVFGLSTGLFPKRIYLKDVDRCRLSLSG</sequence>
<comment type="caution">
    <text evidence="2">The sequence shown here is derived from an EMBL/GenBank/DDBJ whole genome shotgun (WGS) entry which is preliminary data.</text>
</comment>
<reference evidence="3" key="1">
    <citation type="journal article" date="2015" name="Nat. Genet.">
        <title>The genome and transcriptome of the zoonotic hookworm Ancylostoma ceylanicum identify infection-specific gene families.</title>
        <authorList>
            <person name="Schwarz E.M."/>
            <person name="Hu Y."/>
            <person name="Antoshechkin I."/>
            <person name="Miller M.M."/>
            <person name="Sternberg P.W."/>
            <person name="Aroian R.V."/>
        </authorList>
    </citation>
    <scope>NUCLEOTIDE SEQUENCE</scope>
    <source>
        <strain evidence="3">HY135</strain>
    </source>
</reference>
<proteinExistence type="predicted"/>
<gene>
    <name evidence="2" type="primary">Acey_s0191.g1320</name>
    <name evidence="2" type="ORF">Y032_0191g1320</name>
</gene>
<dbReference type="Pfam" id="PF07714">
    <property type="entry name" value="PK_Tyr_Ser-Thr"/>
    <property type="match status" value="1"/>
</dbReference>
<dbReference type="PROSITE" id="PS50011">
    <property type="entry name" value="PROTEIN_KINASE_DOM"/>
    <property type="match status" value="1"/>
</dbReference>
<evidence type="ECO:0000259" key="1">
    <source>
        <dbReference type="PROSITE" id="PS50011"/>
    </source>
</evidence>
<accession>A0A016SQM2</accession>
<dbReference type="AlphaFoldDB" id="A0A016SQM2"/>
<dbReference type="OrthoDB" id="5823646at2759"/>
<dbReference type="InterPro" id="IPR000719">
    <property type="entry name" value="Prot_kinase_dom"/>
</dbReference>
<dbReference type="Gene3D" id="1.10.510.10">
    <property type="entry name" value="Transferase(Phosphotransferase) domain 1"/>
    <property type="match status" value="1"/>
</dbReference>
<name>A0A016SQM2_9BILA</name>
<dbReference type="GO" id="GO:0004672">
    <property type="term" value="F:protein kinase activity"/>
    <property type="evidence" value="ECO:0007669"/>
    <property type="project" value="InterPro"/>
</dbReference>
<dbReference type="EMBL" id="JARK01001527">
    <property type="protein sequence ID" value="EYB92691.1"/>
    <property type="molecule type" value="Genomic_DNA"/>
</dbReference>
<protein>
    <recommendedName>
        <fullName evidence="1">Protein kinase domain-containing protein</fullName>
    </recommendedName>
</protein>
<dbReference type="InterPro" id="IPR001245">
    <property type="entry name" value="Ser-Thr/Tyr_kinase_cat_dom"/>
</dbReference>
<dbReference type="STRING" id="53326.A0A016SQM2"/>